<evidence type="ECO:0000313" key="2">
    <source>
        <dbReference type="EMBL" id="ABG61572.1"/>
    </source>
</evidence>
<gene>
    <name evidence="2" type="ordered locus">Meso_0167</name>
</gene>
<dbReference type="EMBL" id="CP000390">
    <property type="protein sequence ID" value="ABG61572.1"/>
    <property type="molecule type" value="Genomic_DNA"/>
</dbReference>
<keyword evidence="1" id="KW-1133">Transmembrane helix</keyword>
<dbReference type="PANTHER" id="PTHR30441">
    <property type="entry name" value="DUF748 DOMAIN-CONTAINING PROTEIN"/>
    <property type="match status" value="1"/>
</dbReference>
<dbReference type="eggNOG" id="COG2982">
    <property type="taxonomic scope" value="Bacteria"/>
</dbReference>
<keyword evidence="1" id="KW-0472">Membrane</keyword>
<organism evidence="2">
    <name type="scientific">Chelativorans sp. (strain BNC1)</name>
    <dbReference type="NCBI Taxonomy" id="266779"/>
    <lineage>
        <taxon>Bacteria</taxon>
        <taxon>Pseudomonadati</taxon>
        <taxon>Pseudomonadota</taxon>
        <taxon>Alphaproteobacteria</taxon>
        <taxon>Hyphomicrobiales</taxon>
        <taxon>Phyllobacteriaceae</taxon>
        <taxon>Chelativorans</taxon>
    </lineage>
</organism>
<protein>
    <submittedName>
        <fullName evidence="2">AsmA</fullName>
    </submittedName>
</protein>
<accession>Q11M03</accession>
<dbReference type="GO" id="GO:0005886">
    <property type="term" value="C:plasma membrane"/>
    <property type="evidence" value="ECO:0007669"/>
    <property type="project" value="TreeGrafter"/>
</dbReference>
<dbReference type="KEGG" id="mes:Meso_0167"/>
<dbReference type="STRING" id="266779.Meso_0167"/>
<dbReference type="OrthoDB" id="225437at2"/>
<name>Q11M03_CHESB</name>
<dbReference type="InterPro" id="IPR052894">
    <property type="entry name" value="AsmA-related"/>
</dbReference>
<proteinExistence type="predicted"/>
<keyword evidence="1" id="KW-0812">Transmembrane</keyword>
<dbReference type="PANTHER" id="PTHR30441:SF4">
    <property type="entry name" value="PROTEIN ASMA"/>
    <property type="match status" value="1"/>
</dbReference>
<dbReference type="AlphaFoldDB" id="Q11M03"/>
<dbReference type="HOGENOM" id="CLU_029420_0_0_5"/>
<sequence length="603" mass="64098" precursor="true">MPISLAKKGSWAVGTVVLLIVLVVAVLPLIASTRIVRNSIAYQMSAWSGYHVRLDETPEINVWPLQAVLHDVTLLDSEGSNGQTVLDAERIDIDLSALAALRGDIVFTRMRLIRPVLRVRQRGDELQPISPQGWGKVPQSVEAAKQAVSAAPRNPDTAFLPNDSFGKIEFEEGRIVAEDGQNQSDIVTSFSGTLDWPALNRQASLSATGIWHGESISLTASIAEPLILFGGGNTAVSLSLKAPPANLSFEGMASRSENGFVDGDFTLSAPSLSRLVEWTHSRMPLASRIGPFSISARMLGNPKRLKFEQAALTLDKSAAEGLLDVTFDSSRPTVAGTLAFDTLNLRALLDAFNPLSTGNEEQKEPGAQTELDFDLRVSAASATYDNAVLTDVAAAAMVREDLAAFDISDASAFGGTLQFGLRRSNGDNVDISMTGEEINIGEMAAAFGYQRLMPQATGDFSLILKGTGQRIETVLQSADGSVSANLGAGSVPGLSIDAFLTRSEAGNFFPMAALEEGMLRTESIKMKATVSKGVMQINDAEAKSGPYTIGINGFVPLAGRGLALYGTLAAPENTDERLKSPLSFFVGGNWAAPFIASFLPAED</sequence>
<evidence type="ECO:0000256" key="1">
    <source>
        <dbReference type="SAM" id="Phobius"/>
    </source>
</evidence>
<dbReference type="GO" id="GO:0090313">
    <property type="term" value="P:regulation of protein targeting to membrane"/>
    <property type="evidence" value="ECO:0007669"/>
    <property type="project" value="TreeGrafter"/>
</dbReference>
<feature type="transmembrane region" description="Helical" evidence="1">
    <location>
        <begin position="12"/>
        <end position="31"/>
    </location>
</feature>
<reference evidence="2" key="1">
    <citation type="submission" date="2006-06" db="EMBL/GenBank/DDBJ databases">
        <title>Complete sequence of chromosome of Chelativorans sp. BNC1.</title>
        <authorList>
            <consortium name="US DOE Joint Genome Institute"/>
            <person name="Copeland A."/>
            <person name="Lucas S."/>
            <person name="Lapidus A."/>
            <person name="Barry K."/>
            <person name="Detter J.C."/>
            <person name="Glavina del Rio T."/>
            <person name="Hammon N."/>
            <person name="Israni S."/>
            <person name="Dalin E."/>
            <person name="Tice H."/>
            <person name="Pitluck S."/>
            <person name="Chertkov O."/>
            <person name="Brettin T."/>
            <person name="Bruce D."/>
            <person name="Han C."/>
            <person name="Tapia R."/>
            <person name="Gilna P."/>
            <person name="Schmutz J."/>
            <person name="Larimer F."/>
            <person name="Land M."/>
            <person name="Hauser L."/>
            <person name="Kyrpides N."/>
            <person name="Mikhailova N."/>
            <person name="Richardson P."/>
        </authorList>
    </citation>
    <scope>NUCLEOTIDE SEQUENCE</scope>
    <source>
        <strain evidence="2">BNC1</strain>
    </source>
</reference>